<dbReference type="GO" id="GO:0006281">
    <property type="term" value="P:DNA repair"/>
    <property type="evidence" value="ECO:0007669"/>
    <property type="project" value="TreeGrafter"/>
</dbReference>
<dbReference type="STRING" id="742152.A0A2H3IXU5"/>
<dbReference type="SUPFAM" id="SSF52540">
    <property type="entry name" value="P-loop containing nucleoside triphosphate hydrolases"/>
    <property type="match status" value="1"/>
</dbReference>
<dbReference type="InterPro" id="IPR001650">
    <property type="entry name" value="Helicase_C-like"/>
</dbReference>
<dbReference type="Pfam" id="PF00271">
    <property type="entry name" value="Helicase_C"/>
    <property type="match status" value="1"/>
</dbReference>
<accession>A0A2H3IXU5</accession>
<dbReference type="GO" id="GO:0005694">
    <property type="term" value="C:chromosome"/>
    <property type="evidence" value="ECO:0007669"/>
    <property type="project" value="TreeGrafter"/>
</dbReference>
<dbReference type="InterPro" id="IPR027417">
    <property type="entry name" value="P-loop_NTPase"/>
</dbReference>
<gene>
    <name evidence="7" type="ORF">WOLCODRAFT_91164</name>
</gene>
<comment type="similarity">
    <text evidence="1">Belongs to the helicase family. RecQ subfamily.</text>
</comment>
<evidence type="ECO:0000256" key="3">
    <source>
        <dbReference type="ARBA" id="ARBA00023235"/>
    </source>
</evidence>
<dbReference type="GO" id="GO:0005737">
    <property type="term" value="C:cytoplasm"/>
    <property type="evidence" value="ECO:0007669"/>
    <property type="project" value="TreeGrafter"/>
</dbReference>
<dbReference type="OrthoDB" id="10261556at2759"/>
<evidence type="ECO:0000256" key="1">
    <source>
        <dbReference type="ARBA" id="ARBA00005446"/>
    </source>
</evidence>
<proteinExistence type="inferred from homology"/>
<keyword evidence="2" id="KW-0238">DNA-binding</keyword>
<evidence type="ECO:0000259" key="6">
    <source>
        <dbReference type="Pfam" id="PF00271"/>
    </source>
</evidence>
<dbReference type="GO" id="GO:0006310">
    <property type="term" value="P:DNA recombination"/>
    <property type="evidence" value="ECO:0007669"/>
    <property type="project" value="TreeGrafter"/>
</dbReference>
<organism evidence="7 8">
    <name type="scientific">Wolfiporia cocos (strain MD-104)</name>
    <name type="common">Brown rot fungus</name>
    <dbReference type="NCBI Taxonomy" id="742152"/>
    <lineage>
        <taxon>Eukaryota</taxon>
        <taxon>Fungi</taxon>
        <taxon>Dikarya</taxon>
        <taxon>Basidiomycota</taxon>
        <taxon>Agaricomycotina</taxon>
        <taxon>Agaricomycetes</taxon>
        <taxon>Polyporales</taxon>
        <taxon>Phaeolaceae</taxon>
        <taxon>Wolfiporia</taxon>
    </lineage>
</organism>
<comment type="catalytic activity">
    <reaction evidence="4">
        <text>Couples ATP hydrolysis with the unwinding of duplex DNA by translocating in the 3'-5' direction.</text>
        <dbReference type="EC" id="5.6.2.4"/>
    </reaction>
</comment>
<dbReference type="GO" id="GO:0043138">
    <property type="term" value="F:3'-5' DNA helicase activity"/>
    <property type="evidence" value="ECO:0007669"/>
    <property type="project" value="UniProtKB-EC"/>
</dbReference>
<dbReference type="GO" id="GO:0009378">
    <property type="term" value="F:four-way junction helicase activity"/>
    <property type="evidence" value="ECO:0007669"/>
    <property type="project" value="TreeGrafter"/>
</dbReference>
<evidence type="ECO:0000313" key="8">
    <source>
        <dbReference type="Proteomes" id="UP000218811"/>
    </source>
</evidence>
<keyword evidence="3" id="KW-0413">Isomerase</keyword>
<protein>
    <recommendedName>
        <fullName evidence="5">DNA 3'-5' helicase</fullName>
        <ecNumber evidence="5">5.6.2.4</ecNumber>
    </recommendedName>
</protein>
<dbReference type="EC" id="5.6.2.4" evidence="5"/>
<dbReference type="Proteomes" id="UP000218811">
    <property type="component" value="Unassembled WGS sequence"/>
</dbReference>
<reference evidence="7 8" key="1">
    <citation type="journal article" date="2012" name="Science">
        <title>The Paleozoic origin of enzymatic lignin decomposition reconstructed from 31 fungal genomes.</title>
        <authorList>
            <person name="Floudas D."/>
            <person name="Binder M."/>
            <person name="Riley R."/>
            <person name="Barry K."/>
            <person name="Blanchette R.A."/>
            <person name="Henrissat B."/>
            <person name="Martinez A.T."/>
            <person name="Otillar R."/>
            <person name="Spatafora J.W."/>
            <person name="Yadav J.S."/>
            <person name="Aerts A."/>
            <person name="Benoit I."/>
            <person name="Boyd A."/>
            <person name="Carlson A."/>
            <person name="Copeland A."/>
            <person name="Coutinho P.M."/>
            <person name="de Vries R.P."/>
            <person name="Ferreira P."/>
            <person name="Findley K."/>
            <person name="Foster B."/>
            <person name="Gaskell J."/>
            <person name="Glotzer D."/>
            <person name="Gorecki P."/>
            <person name="Heitman J."/>
            <person name="Hesse C."/>
            <person name="Hori C."/>
            <person name="Igarashi K."/>
            <person name="Jurgens J.A."/>
            <person name="Kallen N."/>
            <person name="Kersten P."/>
            <person name="Kohler A."/>
            <person name="Kuees U."/>
            <person name="Kumar T.K.A."/>
            <person name="Kuo A."/>
            <person name="LaButti K."/>
            <person name="Larrondo L.F."/>
            <person name="Lindquist E."/>
            <person name="Ling A."/>
            <person name="Lombard V."/>
            <person name="Lucas S."/>
            <person name="Lundell T."/>
            <person name="Martin R."/>
            <person name="McLaughlin D.J."/>
            <person name="Morgenstern I."/>
            <person name="Morin E."/>
            <person name="Murat C."/>
            <person name="Nagy L.G."/>
            <person name="Nolan M."/>
            <person name="Ohm R.A."/>
            <person name="Patyshakuliyeva A."/>
            <person name="Rokas A."/>
            <person name="Ruiz-Duenas F.J."/>
            <person name="Sabat G."/>
            <person name="Salamov A."/>
            <person name="Samejima M."/>
            <person name="Schmutz J."/>
            <person name="Slot J.C."/>
            <person name="St John F."/>
            <person name="Stenlid J."/>
            <person name="Sun H."/>
            <person name="Sun S."/>
            <person name="Syed K."/>
            <person name="Tsang A."/>
            <person name="Wiebenga A."/>
            <person name="Young D."/>
            <person name="Pisabarro A."/>
            <person name="Eastwood D.C."/>
            <person name="Martin F."/>
            <person name="Cullen D."/>
            <person name="Grigoriev I.V."/>
            <person name="Hibbett D.S."/>
        </authorList>
    </citation>
    <scope>NUCLEOTIDE SEQUENCE [LARGE SCALE GENOMIC DNA]</scope>
    <source>
        <strain evidence="7 8">MD-104</strain>
    </source>
</reference>
<dbReference type="AlphaFoldDB" id="A0A2H3IXU5"/>
<dbReference type="EMBL" id="KB467832">
    <property type="protein sequence ID" value="PCH34551.1"/>
    <property type="molecule type" value="Genomic_DNA"/>
</dbReference>
<evidence type="ECO:0000256" key="5">
    <source>
        <dbReference type="ARBA" id="ARBA00034808"/>
    </source>
</evidence>
<dbReference type="OMA" id="HRISIWG"/>
<keyword evidence="8" id="KW-1185">Reference proteome</keyword>
<dbReference type="Gene3D" id="3.40.50.300">
    <property type="entry name" value="P-loop containing nucleotide triphosphate hydrolases"/>
    <property type="match status" value="2"/>
</dbReference>
<dbReference type="PANTHER" id="PTHR13710:SF105">
    <property type="entry name" value="ATP-DEPENDENT DNA HELICASE Q1"/>
    <property type="match status" value="1"/>
</dbReference>
<evidence type="ECO:0000256" key="4">
    <source>
        <dbReference type="ARBA" id="ARBA00034617"/>
    </source>
</evidence>
<evidence type="ECO:0000313" key="7">
    <source>
        <dbReference type="EMBL" id="PCH34551.1"/>
    </source>
</evidence>
<dbReference type="PANTHER" id="PTHR13710">
    <property type="entry name" value="DNA HELICASE RECQ FAMILY MEMBER"/>
    <property type="match status" value="1"/>
</dbReference>
<evidence type="ECO:0000256" key="2">
    <source>
        <dbReference type="ARBA" id="ARBA00023125"/>
    </source>
</evidence>
<feature type="domain" description="Helicase C-terminal" evidence="6">
    <location>
        <begin position="121"/>
        <end position="192"/>
    </location>
</feature>
<dbReference type="GO" id="GO:0003677">
    <property type="term" value="F:DNA binding"/>
    <property type="evidence" value="ECO:0007669"/>
    <property type="project" value="UniProtKB-KW"/>
</dbReference>
<sequence length="329" mass="37540">MIDQMDQVKLPTVAVCEETLAKESSPGDMFKDIVTGKFRQVIVSPKIVKPAKFCKEVSGFYQCLCVLCIDEAHRISIWGGSFHPDYIRSLMHPMRHTDDSKADLFFLLPPAVIRCKDILITLVYCNTRTTCEDVMDWLRGRPPENFSQAERQEAIAFYHAKIGNNRKRDLERRLQDGKVRILVCTDAMGMNVARVILWGLPPSFSARDLTTLGEAILIVPARLFKTDTTQEDIIEALEISALEAPAVTAPDEDIADKDELIGEGNEHGRKQRHTTQYNNHEARYLSLFVGTTKCQRKVWDEFFGNYRKFLSLTLLNYKDLILILKGLRN</sequence>
<name>A0A2H3IXU5_WOLCO</name>